<keyword evidence="8" id="KW-1185">Reference proteome</keyword>
<dbReference type="PROSITE" id="PS51059">
    <property type="entry name" value="PARP_CATALYTIC"/>
    <property type="match status" value="1"/>
</dbReference>
<dbReference type="Pfam" id="PF00644">
    <property type="entry name" value="PARP"/>
    <property type="match status" value="1"/>
</dbReference>
<evidence type="ECO:0000259" key="5">
    <source>
        <dbReference type="PROSITE" id="PS51059"/>
    </source>
</evidence>
<dbReference type="AlphaFoldDB" id="A0A843U984"/>
<evidence type="ECO:0000256" key="2">
    <source>
        <dbReference type="ARBA" id="ARBA00022473"/>
    </source>
</evidence>
<feature type="domain" description="RST" evidence="6">
    <location>
        <begin position="249"/>
        <end position="320"/>
    </location>
</feature>
<feature type="domain" description="PARP catalytic" evidence="5">
    <location>
        <begin position="32"/>
        <end position="255"/>
    </location>
</feature>
<comment type="subcellular location">
    <subcellularLocation>
        <location evidence="1">Nucleus</location>
    </subcellularLocation>
</comment>
<evidence type="ECO:0000256" key="4">
    <source>
        <dbReference type="ARBA" id="ARBA00023242"/>
    </source>
</evidence>
<evidence type="ECO:0000313" key="8">
    <source>
        <dbReference type="Proteomes" id="UP000652761"/>
    </source>
</evidence>
<dbReference type="SUPFAM" id="SSF56399">
    <property type="entry name" value="ADP-ribosylation"/>
    <property type="match status" value="1"/>
</dbReference>
<sequence length="322" mass="36140">MASPHLQRTMAGTDDHESISCGSCISDIETASTADSCGNPWSGWRGLKKLEEEDEEHVILKHRFYSSLGSISNHCPVVAVHKNMHNVGSAKTRLEAFQRCLEATKEKRGGNANIKNAWCGASKEGVDRIVQHGFELCGQPGDSKRYGLGLYLSPDSSAIDSVMSSVPDEDGLRHLVVCCVILGNTEEIRPHSLQNCPRSDEFDSGVDNEKFPKKFIVWPSHVMTHVLPLYVLSIKLDLQRKEVQKEPVKKPTSPWIPLTTLVCMLSSRLPAHEVCKIRRLHNAYMERKITRQQLVFQVRQLSGDKLLLSAIKAFRARVFYLH</sequence>
<dbReference type="InterPro" id="IPR012317">
    <property type="entry name" value="Poly(ADP-ribose)pol_cat_dom"/>
</dbReference>
<dbReference type="GO" id="GO:0003950">
    <property type="term" value="F:NAD+ poly-ADP-ribosyltransferase activity"/>
    <property type="evidence" value="ECO:0007669"/>
    <property type="project" value="InterPro"/>
</dbReference>
<dbReference type="GO" id="GO:0005634">
    <property type="term" value="C:nucleus"/>
    <property type="evidence" value="ECO:0007669"/>
    <property type="project" value="UniProtKB-SubCell"/>
</dbReference>
<dbReference type="InterPro" id="IPR044964">
    <property type="entry name" value="RCD1/SRO1-5"/>
</dbReference>
<dbReference type="InterPro" id="IPR022003">
    <property type="entry name" value="RST"/>
</dbReference>
<keyword evidence="3" id="KW-0346">Stress response</keyword>
<comment type="caution">
    <text evidence="7">The sequence shown here is derived from an EMBL/GenBank/DDBJ whole genome shotgun (WGS) entry which is preliminary data.</text>
</comment>
<dbReference type="PANTHER" id="PTHR32263">
    <property type="entry name" value="INACTIVE POLY [ADP-RIBOSE] POLYMERASE SRO4-RELATED"/>
    <property type="match status" value="1"/>
</dbReference>
<dbReference type="Proteomes" id="UP000652761">
    <property type="component" value="Unassembled WGS sequence"/>
</dbReference>
<accession>A0A843U984</accession>
<keyword evidence="2" id="KW-0217">Developmental protein</keyword>
<dbReference type="PROSITE" id="PS51879">
    <property type="entry name" value="RST"/>
    <property type="match status" value="1"/>
</dbReference>
<evidence type="ECO:0000313" key="7">
    <source>
        <dbReference type="EMBL" id="MQL78520.1"/>
    </source>
</evidence>
<organism evidence="7 8">
    <name type="scientific">Colocasia esculenta</name>
    <name type="common">Wild taro</name>
    <name type="synonym">Arum esculentum</name>
    <dbReference type="NCBI Taxonomy" id="4460"/>
    <lineage>
        <taxon>Eukaryota</taxon>
        <taxon>Viridiplantae</taxon>
        <taxon>Streptophyta</taxon>
        <taxon>Embryophyta</taxon>
        <taxon>Tracheophyta</taxon>
        <taxon>Spermatophyta</taxon>
        <taxon>Magnoliopsida</taxon>
        <taxon>Liliopsida</taxon>
        <taxon>Araceae</taxon>
        <taxon>Aroideae</taxon>
        <taxon>Colocasieae</taxon>
        <taxon>Colocasia</taxon>
    </lineage>
</organism>
<gene>
    <name evidence="7" type="ORF">Taro_010939</name>
</gene>
<dbReference type="Gene3D" id="3.90.228.10">
    <property type="match status" value="1"/>
</dbReference>
<protein>
    <recommendedName>
        <fullName evidence="9">Poly [ADP-ribose] polymerase</fullName>
    </recommendedName>
</protein>
<evidence type="ECO:0000259" key="6">
    <source>
        <dbReference type="PROSITE" id="PS51879"/>
    </source>
</evidence>
<dbReference type="OrthoDB" id="6133115at2759"/>
<reference evidence="7" key="1">
    <citation type="submission" date="2017-07" db="EMBL/GenBank/DDBJ databases">
        <title>Taro Niue Genome Assembly and Annotation.</title>
        <authorList>
            <person name="Atibalentja N."/>
            <person name="Keating K."/>
            <person name="Fields C.J."/>
        </authorList>
    </citation>
    <scope>NUCLEOTIDE SEQUENCE</scope>
    <source>
        <strain evidence="7">Niue_2</strain>
        <tissue evidence="7">Leaf</tissue>
    </source>
</reference>
<keyword evidence="4" id="KW-0539">Nucleus</keyword>
<evidence type="ECO:0000256" key="1">
    <source>
        <dbReference type="ARBA" id="ARBA00004123"/>
    </source>
</evidence>
<evidence type="ECO:0008006" key="9">
    <source>
        <dbReference type="Google" id="ProtNLM"/>
    </source>
</evidence>
<dbReference type="EMBL" id="NMUH01000404">
    <property type="protein sequence ID" value="MQL78520.1"/>
    <property type="molecule type" value="Genomic_DNA"/>
</dbReference>
<proteinExistence type="predicted"/>
<dbReference type="PANTHER" id="PTHR32263:SF12">
    <property type="entry name" value="INACTIVE POLY [ADP-RIBOSE] POLYMERASE SRO4-RELATED"/>
    <property type="match status" value="1"/>
</dbReference>
<evidence type="ECO:0000256" key="3">
    <source>
        <dbReference type="ARBA" id="ARBA00023016"/>
    </source>
</evidence>
<name>A0A843U984_COLES</name>
<dbReference type="Pfam" id="PF12174">
    <property type="entry name" value="RST"/>
    <property type="match status" value="1"/>
</dbReference>